<dbReference type="Proteomes" id="UP001519460">
    <property type="component" value="Unassembled WGS sequence"/>
</dbReference>
<keyword evidence="3" id="KW-1185">Reference proteome</keyword>
<evidence type="ECO:0000256" key="1">
    <source>
        <dbReference type="SAM" id="MobiDB-lite"/>
    </source>
</evidence>
<evidence type="ECO:0000313" key="3">
    <source>
        <dbReference type="Proteomes" id="UP001519460"/>
    </source>
</evidence>
<gene>
    <name evidence="2" type="ORF">BaRGS_00023514</name>
</gene>
<feature type="region of interest" description="Disordered" evidence="1">
    <location>
        <begin position="85"/>
        <end position="117"/>
    </location>
</feature>
<sequence length="318" mass="35447">KPRRFRNVSVQDVGPTWIQLQVQLPRGLEPSVCNVMGEDAASALRIKYIVTMVSRRYSIYMAKKLDNFTRTSTFTAILGTTKRPGNISTKLAGERPQWGRGHHPQPPTPSELTLGQKRKQKTGYTVIWKVQATYNYSLHYCFATKLEEVERPNRLHCFTNMVTKHVQLKESQNTALEDVTVENVTAMTSPTFFISHGDQGRQQSSNRSQVSLCCRRSVTLTFTGYGRPAHLCIDYTAGCGEMRVSVFDKAGEGQFHGQGPSVRYNRVKVSSMVKAPVFDITGSSTPAVHERERSNGSFPEIPGTEATHEILCSGQGGE</sequence>
<dbReference type="AlphaFoldDB" id="A0ABD0KDS1"/>
<feature type="non-terminal residue" evidence="2">
    <location>
        <position position="1"/>
    </location>
</feature>
<evidence type="ECO:0000313" key="2">
    <source>
        <dbReference type="EMBL" id="KAK7485263.1"/>
    </source>
</evidence>
<proteinExistence type="predicted"/>
<dbReference type="EMBL" id="JACVVK020000197">
    <property type="protein sequence ID" value="KAK7485263.1"/>
    <property type="molecule type" value="Genomic_DNA"/>
</dbReference>
<accession>A0ABD0KDS1</accession>
<name>A0ABD0KDS1_9CAEN</name>
<organism evidence="2 3">
    <name type="scientific">Batillaria attramentaria</name>
    <dbReference type="NCBI Taxonomy" id="370345"/>
    <lineage>
        <taxon>Eukaryota</taxon>
        <taxon>Metazoa</taxon>
        <taxon>Spiralia</taxon>
        <taxon>Lophotrochozoa</taxon>
        <taxon>Mollusca</taxon>
        <taxon>Gastropoda</taxon>
        <taxon>Caenogastropoda</taxon>
        <taxon>Sorbeoconcha</taxon>
        <taxon>Cerithioidea</taxon>
        <taxon>Batillariidae</taxon>
        <taxon>Batillaria</taxon>
    </lineage>
</organism>
<protein>
    <submittedName>
        <fullName evidence="2">Uncharacterized protein</fullName>
    </submittedName>
</protein>
<comment type="caution">
    <text evidence="2">The sequence shown here is derived from an EMBL/GenBank/DDBJ whole genome shotgun (WGS) entry which is preliminary data.</text>
</comment>
<reference evidence="2 3" key="1">
    <citation type="journal article" date="2023" name="Sci. Data">
        <title>Genome assembly of the Korean intertidal mud-creeper Batillaria attramentaria.</title>
        <authorList>
            <person name="Patra A.K."/>
            <person name="Ho P.T."/>
            <person name="Jun S."/>
            <person name="Lee S.J."/>
            <person name="Kim Y."/>
            <person name="Won Y.J."/>
        </authorList>
    </citation>
    <scope>NUCLEOTIDE SEQUENCE [LARGE SCALE GENOMIC DNA]</scope>
    <source>
        <strain evidence="2">Wonlab-2016</strain>
    </source>
</reference>